<dbReference type="Pfam" id="PF00628">
    <property type="entry name" value="PHD"/>
    <property type="match status" value="1"/>
</dbReference>
<evidence type="ECO:0000256" key="1">
    <source>
        <dbReference type="ARBA" id="ARBA00004123"/>
    </source>
</evidence>
<dbReference type="SMART" id="SM00297">
    <property type="entry name" value="BROMO"/>
    <property type="match status" value="1"/>
</dbReference>
<keyword evidence="13" id="KW-1185">Reference proteome</keyword>
<dbReference type="InterPro" id="IPR001487">
    <property type="entry name" value="Bromodomain"/>
</dbReference>
<dbReference type="InterPro" id="IPR001965">
    <property type="entry name" value="Znf_PHD"/>
</dbReference>
<dbReference type="SUPFAM" id="SSF57903">
    <property type="entry name" value="FYVE/PHD zinc finger"/>
    <property type="match status" value="1"/>
</dbReference>
<keyword evidence="2" id="KW-0479">Metal-binding</keyword>
<dbReference type="GO" id="GO:0005634">
    <property type="term" value="C:nucleus"/>
    <property type="evidence" value="ECO:0007669"/>
    <property type="project" value="UniProtKB-SubCell"/>
</dbReference>
<dbReference type="GO" id="GO:0008270">
    <property type="term" value="F:zinc ion binding"/>
    <property type="evidence" value="ECO:0007669"/>
    <property type="project" value="UniProtKB-KW"/>
</dbReference>
<dbReference type="InterPro" id="IPR019786">
    <property type="entry name" value="Zinc_finger_PHD-type_CS"/>
</dbReference>
<keyword evidence="3 9" id="KW-0863">Zinc-finger</keyword>
<dbReference type="SMART" id="SM00249">
    <property type="entry name" value="PHD"/>
    <property type="match status" value="1"/>
</dbReference>
<keyword evidence="6 8" id="KW-0103">Bromodomain</keyword>
<reference evidence="12 13" key="1">
    <citation type="journal article" date="2007" name="Science">
        <title>Sea anemone genome reveals ancestral eumetazoan gene repertoire and genomic organization.</title>
        <authorList>
            <person name="Putnam N.H."/>
            <person name="Srivastava M."/>
            <person name="Hellsten U."/>
            <person name="Dirks B."/>
            <person name="Chapman J."/>
            <person name="Salamov A."/>
            <person name="Terry A."/>
            <person name="Shapiro H."/>
            <person name="Lindquist E."/>
            <person name="Kapitonov V.V."/>
            <person name="Jurka J."/>
            <person name="Genikhovich G."/>
            <person name="Grigoriev I.V."/>
            <person name="Lucas S.M."/>
            <person name="Steele R.E."/>
            <person name="Finnerty J.R."/>
            <person name="Technau U."/>
            <person name="Martindale M.Q."/>
            <person name="Rokhsar D.S."/>
        </authorList>
    </citation>
    <scope>NUCLEOTIDE SEQUENCE [LARGE SCALE GENOMIC DNA]</scope>
    <source>
        <strain evidence="13">CH2 X CH6</strain>
    </source>
</reference>
<evidence type="ECO:0000313" key="13">
    <source>
        <dbReference type="Proteomes" id="UP000001593"/>
    </source>
</evidence>
<dbReference type="PROSITE" id="PS50014">
    <property type="entry name" value="BROMODOMAIN_2"/>
    <property type="match status" value="1"/>
</dbReference>
<evidence type="ECO:0000256" key="3">
    <source>
        <dbReference type="ARBA" id="ARBA00022771"/>
    </source>
</evidence>
<evidence type="ECO:0000256" key="4">
    <source>
        <dbReference type="ARBA" id="ARBA00022833"/>
    </source>
</evidence>
<evidence type="ECO:0000256" key="5">
    <source>
        <dbReference type="ARBA" id="ARBA00023054"/>
    </source>
</evidence>
<dbReference type="eggNOG" id="KOG2177">
    <property type="taxonomic scope" value="Eukaryota"/>
</dbReference>
<dbReference type="HOGENOM" id="CLU_074732_1_1_1"/>
<dbReference type="Gene3D" id="1.20.920.10">
    <property type="entry name" value="Bromodomain-like"/>
    <property type="match status" value="1"/>
</dbReference>
<evidence type="ECO:0000256" key="7">
    <source>
        <dbReference type="ARBA" id="ARBA00023242"/>
    </source>
</evidence>
<feature type="domain" description="Bromo" evidence="10">
    <location>
        <begin position="88"/>
        <end position="160"/>
    </location>
</feature>
<feature type="domain" description="PHD-type" evidence="11">
    <location>
        <begin position="5"/>
        <end position="52"/>
    </location>
</feature>
<dbReference type="InterPro" id="IPR036427">
    <property type="entry name" value="Bromodomain-like_sf"/>
</dbReference>
<dbReference type="PANTHER" id="PTHR45915:SF6">
    <property type="entry name" value="E3 UBIQUITIN-PROTEIN LIGASE TRIM33"/>
    <property type="match status" value="1"/>
</dbReference>
<keyword evidence="4" id="KW-0862">Zinc</keyword>
<sequence length="180" mass="20663">MSSNDDWCAVCRNGGELLCCDTCPRVFHLQCHIPSVNNTPSDKWSCGLCNKLDPNFCENVHKFSVSRETQTQTFISLQICEKILLELFCHSDSIPFQQKVSKSVPNYYKVITHPMDLSTIRAKIQPQHFQHYSSITEFLSDCQLIFSNCATFNDESSEVGRMGNNLELYYMSLLQKFLPE</sequence>
<dbReference type="PROSITE" id="PS50016">
    <property type="entry name" value="ZF_PHD_2"/>
    <property type="match status" value="1"/>
</dbReference>
<evidence type="ECO:0000313" key="12">
    <source>
        <dbReference type="EMBL" id="EDO47681.1"/>
    </source>
</evidence>
<evidence type="ECO:0000256" key="8">
    <source>
        <dbReference type="PROSITE-ProRule" id="PRU00035"/>
    </source>
</evidence>
<organism evidence="12 13">
    <name type="scientific">Nematostella vectensis</name>
    <name type="common">Starlet sea anemone</name>
    <dbReference type="NCBI Taxonomy" id="45351"/>
    <lineage>
        <taxon>Eukaryota</taxon>
        <taxon>Metazoa</taxon>
        <taxon>Cnidaria</taxon>
        <taxon>Anthozoa</taxon>
        <taxon>Hexacorallia</taxon>
        <taxon>Actiniaria</taxon>
        <taxon>Edwardsiidae</taxon>
        <taxon>Nematostella</taxon>
    </lineage>
</organism>
<dbReference type="InParanoid" id="A7RLF4"/>
<feature type="non-terminal residue" evidence="12">
    <location>
        <position position="1"/>
    </location>
</feature>
<evidence type="ECO:0000259" key="10">
    <source>
        <dbReference type="PROSITE" id="PS50014"/>
    </source>
</evidence>
<proteinExistence type="predicted"/>
<accession>A7RLF4</accession>
<dbReference type="SUPFAM" id="SSF47370">
    <property type="entry name" value="Bromodomain"/>
    <property type="match status" value="1"/>
</dbReference>
<dbReference type="InterPro" id="IPR013083">
    <property type="entry name" value="Znf_RING/FYVE/PHD"/>
</dbReference>
<dbReference type="AlphaFoldDB" id="A7RLF4"/>
<dbReference type="CDD" id="cd05502">
    <property type="entry name" value="Bromo_tif1_like"/>
    <property type="match status" value="1"/>
</dbReference>
<keyword evidence="5" id="KW-0175">Coiled coil</keyword>
<dbReference type="Gene3D" id="3.30.40.10">
    <property type="entry name" value="Zinc/RING finger domain, C3HC4 (zinc finger)"/>
    <property type="match status" value="1"/>
</dbReference>
<dbReference type="InterPro" id="IPR011011">
    <property type="entry name" value="Znf_FYVE_PHD"/>
</dbReference>
<dbReference type="OMA" id="KMYLQVK"/>
<dbReference type="CDD" id="cd15541">
    <property type="entry name" value="PHD_TIF1_like"/>
    <property type="match status" value="1"/>
</dbReference>
<evidence type="ECO:0000259" key="11">
    <source>
        <dbReference type="PROSITE" id="PS50016"/>
    </source>
</evidence>
<dbReference type="Pfam" id="PF00439">
    <property type="entry name" value="Bromodomain"/>
    <property type="match status" value="1"/>
</dbReference>
<dbReference type="PhylomeDB" id="A7RLF4"/>
<gene>
    <name evidence="12" type="ORF">NEMVEDRAFT_v1g86153</name>
</gene>
<evidence type="ECO:0000256" key="9">
    <source>
        <dbReference type="PROSITE-ProRule" id="PRU00146"/>
    </source>
</evidence>
<comment type="subcellular location">
    <subcellularLocation>
        <location evidence="1">Nucleus</location>
    </subcellularLocation>
</comment>
<evidence type="ECO:0000256" key="2">
    <source>
        <dbReference type="ARBA" id="ARBA00022723"/>
    </source>
</evidence>
<dbReference type="InterPro" id="IPR019787">
    <property type="entry name" value="Znf_PHD-finger"/>
</dbReference>
<protein>
    <submittedName>
        <fullName evidence="12">Uncharacterized protein</fullName>
    </submittedName>
</protein>
<dbReference type="EMBL" id="DS469518">
    <property type="protein sequence ID" value="EDO47681.1"/>
    <property type="molecule type" value="Genomic_DNA"/>
</dbReference>
<dbReference type="PROSITE" id="PS01359">
    <property type="entry name" value="ZF_PHD_1"/>
    <property type="match status" value="1"/>
</dbReference>
<dbReference type="Proteomes" id="UP000001593">
    <property type="component" value="Unassembled WGS sequence"/>
</dbReference>
<evidence type="ECO:0000256" key="6">
    <source>
        <dbReference type="ARBA" id="ARBA00023117"/>
    </source>
</evidence>
<dbReference type="PANTHER" id="PTHR45915">
    <property type="entry name" value="TRANSCRIPTION INTERMEDIARY FACTOR"/>
    <property type="match status" value="1"/>
</dbReference>
<dbReference type="STRING" id="45351.A7RLF4"/>
<name>A7RLF4_NEMVE</name>
<keyword evidence="7" id="KW-0539">Nucleus</keyword>